<evidence type="ECO:0000256" key="8">
    <source>
        <dbReference type="ARBA" id="ARBA00023306"/>
    </source>
</evidence>
<name>A0A1B9F3H6_9BACT</name>
<reference evidence="12 13" key="1">
    <citation type="submission" date="2016-06" db="EMBL/GenBank/DDBJ databases">
        <title>Respiratory ammonification of nitrate coupled to the oxidation of elemental sulfur in deep-sea autotrophic thermophilic bacteria.</title>
        <authorList>
            <person name="Slobodkina G.B."/>
            <person name="Mardanov A.V."/>
            <person name="Ravin N.V."/>
            <person name="Frolova A.A."/>
            <person name="Viryasiv M.B."/>
            <person name="Chernyh N.A."/>
            <person name="Bonch-Osmolovskaya E.A."/>
            <person name="Slobodkin A.I."/>
        </authorList>
    </citation>
    <scope>NUCLEOTIDE SEQUENCE [LARGE SCALE GENOMIC DNA]</scope>
    <source>
        <strain evidence="12 13">S69</strain>
    </source>
</reference>
<evidence type="ECO:0000256" key="10">
    <source>
        <dbReference type="SAM" id="Phobius"/>
    </source>
</evidence>
<dbReference type="InterPro" id="IPR050790">
    <property type="entry name" value="ExbB/TolQ_transport"/>
</dbReference>
<protein>
    <submittedName>
        <fullName evidence="12">MotA/TolQ/ExbB proton channel family protein</fullName>
    </submittedName>
</protein>
<keyword evidence="2" id="KW-1003">Cell membrane</keyword>
<dbReference type="OrthoDB" id="9805133at2"/>
<dbReference type="NCBIfam" id="TIGR02796">
    <property type="entry name" value="tolQ"/>
    <property type="match status" value="1"/>
</dbReference>
<evidence type="ECO:0000256" key="7">
    <source>
        <dbReference type="ARBA" id="ARBA00023136"/>
    </source>
</evidence>
<dbReference type="Pfam" id="PF01618">
    <property type="entry name" value="MotA_ExbB"/>
    <property type="match status" value="1"/>
</dbReference>
<keyword evidence="9" id="KW-0813">Transport</keyword>
<evidence type="ECO:0000313" key="13">
    <source>
        <dbReference type="Proteomes" id="UP000093080"/>
    </source>
</evidence>
<keyword evidence="13" id="KW-1185">Reference proteome</keyword>
<dbReference type="GO" id="GO:0051301">
    <property type="term" value="P:cell division"/>
    <property type="evidence" value="ECO:0007669"/>
    <property type="project" value="UniProtKB-KW"/>
</dbReference>
<sequence>MNNITILNIILSASILVKFVLLVLIVFSVACWGIIIAKSRKFKRALTEDDRFQEVFWQTSSLQDLYNFSKTIELSPMAGVFQEGYREYERLQSEIKGPRAMKAWLDNVERAIDKGIVIQLWDLENGISWLATIGNASPFIGLFGTVWGIMRSFHEIGVRGSATLATVAPGISEALIATAVGLGAAIPAVIAYNWFTGRISEVEGNLNCFKNDFLNLVERQLAAEALALKAVDNNKQEKG</sequence>
<evidence type="ECO:0000256" key="6">
    <source>
        <dbReference type="ARBA" id="ARBA00022989"/>
    </source>
</evidence>
<dbReference type="PANTHER" id="PTHR30625">
    <property type="entry name" value="PROTEIN TOLQ"/>
    <property type="match status" value="1"/>
</dbReference>
<keyword evidence="3" id="KW-0997">Cell inner membrane</keyword>
<organism evidence="12 13">
    <name type="scientific">Dissulfuribacter thermophilus</name>
    <dbReference type="NCBI Taxonomy" id="1156395"/>
    <lineage>
        <taxon>Bacteria</taxon>
        <taxon>Pseudomonadati</taxon>
        <taxon>Thermodesulfobacteriota</taxon>
        <taxon>Dissulfuribacteria</taxon>
        <taxon>Dissulfuribacterales</taxon>
        <taxon>Dissulfuribacteraceae</taxon>
        <taxon>Dissulfuribacter</taxon>
    </lineage>
</organism>
<dbReference type="InterPro" id="IPR002898">
    <property type="entry name" value="MotA_ExbB_proton_chnl"/>
</dbReference>
<dbReference type="GO" id="GO:0005886">
    <property type="term" value="C:plasma membrane"/>
    <property type="evidence" value="ECO:0007669"/>
    <property type="project" value="UniProtKB-SubCell"/>
</dbReference>
<comment type="caution">
    <text evidence="12">The sequence shown here is derived from an EMBL/GenBank/DDBJ whole genome shotgun (WGS) entry which is preliminary data.</text>
</comment>
<dbReference type="RefSeq" id="WP_067620070.1">
    <property type="nucleotide sequence ID" value="NZ_MAGO01000012.1"/>
</dbReference>
<dbReference type="GO" id="GO:0043213">
    <property type="term" value="P:bacteriocin transport"/>
    <property type="evidence" value="ECO:0007669"/>
    <property type="project" value="InterPro"/>
</dbReference>
<dbReference type="GO" id="GO:0017038">
    <property type="term" value="P:protein import"/>
    <property type="evidence" value="ECO:0007669"/>
    <property type="project" value="TreeGrafter"/>
</dbReference>
<dbReference type="InterPro" id="IPR014163">
    <property type="entry name" value="Tol-Pal_TolQ"/>
</dbReference>
<keyword evidence="9" id="KW-0653">Protein transport</keyword>
<evidence type="ECO:0000256" key="1">
    <source>
        <dbReference type="ARBA" id="ARBA00004651"/>
    </source>
</evidence>
<comment type="similarity">
    <text evidence="9">Belongs to the exbB/tolQ family.</text>
</comment>
<dbReference type="PANTHER" id="PTHR30625:SF3">
    <property type="entry name" value="TOL-PAL SYSTEM PROTEIN TOLQ"/>
    <property type="match status" value="1"/>
</dbReference>
<dbReference type="PATRIC" id="fig|1156395.6.peg.2168"/>
<evidence type="ECO:0000256" key="4">
    <source>
        <dbReference type="ARBA" id="ARBA00022618"/>
    </source>
</evidence>
<dbReference type="AlphaFoldDB" id="A0A1B9F3H6"/>
<evidence type="ECO:0000256" key="3">
    <source>
        <dbReference type="ARBA" id="ARBA00022519"/>
    </source>
</evidence>
<dbReference type="STRING" id="1156395.DBT_2142"/>
<gene>
    <name evidence="12" type="ORF">DBT_2142</name>
</gene>
<keyword evidence="8" id="KW-0131">Cell cycle</keyword>
<dbReference type="EMBL" id="MAGO01000012">
    <property type="protein sequence ID" value="OCC14413.1"/>
    <property type="molecule type" value="Genomic_DNA"/>
</dbReference>
<dbReference type="Proteomes" id="UP000093080">
    <property type="component" value="Unassembled WGS sequence"/>
</dbReference>
<feature type="transmembrane region" description="Helical" evidence="10">
    <location>
        <begin position="129"/>
        <end position="150"/>
    </location>
</feature>
<evidence type="ECO:0000256" key="5">
    <source>
        <dbReference type="ARBA" id="ARBA00022692"/>
    </source>
</evidence>
<evidence type="ECO:0000256" key="2">
    <source>
        <dbReference type="ARBA" id="ARBA00022475"/>
    </source>
</evidence>
<keyword evidence="4" id="KW-0132">Cell division</keyword>
<keyword evidence="5 10" id="KW-0812">Transmembrane</keyword>
<feature type="transmembrane region" description="Helical" evidence="10">
    <location>
        <begin position="6"/>
        <end position="35"/>
    </location>
</feature>
<keyword evidence="7 10" id="KW-0472">Membrane</keyword>
<feature type="transmembrane region" description="Helical" evidence="10">
    <location>
        <begin position="170"/>
        <end position="195"/>
    </location>
</feature>
<keyword evidence="6 10" id="KW-1133">Transmembrane helix</keyword>
<proteinExistence type="inferred from homology"/>
<evidence type="ECO:0000313" key="12">
    <source>
        <dbReference type="EMBL" id="OCC14413.1"/>
    </source>
</evidence>
<evidence type="ECO:0000259" key="11">
    <source>
        <dbReference type="Pfam" id="PF01618"/>
    </source>
</evidence>
<comment type="subcellular location">
    <subcellularLocation>
        <location evidence="1">Cell membrane</location>
        <topology evidence="1">Multi-pass membrane protein</topology>
    </subcellularLocation>
    <subcellularLocation>
        <location evidence="9">Membrane</location>
        <topology evidence="9">Multi-pass membrane protein</topology>
    </subcellularLocation>
</comment>
<accession>A0A1B9F3H6</accession>
<evidence type="ECO:0000256" key="9">
    <source>
        <dbReference type="RuleBase" id="RU004057"/>
    </source>
</evidence>
<feature type="domain" description="MotA/TolQ/ExbB proton channel" evidence="11">
    <location>
        <begin position="91"/>
        <end position="203"/>
    </location>
</feature>